<keyword evidence="2" id="KW-1185">Reference proteome</keyword>
<dbReference type="OrthoDB" id="367221at2759"/>
<feature type="non-terminal residue" evidence="1">
    <location>
        <position position="1"/>
    </location>
</feature>
<reference evidence="1" key="1">
    <citation type="submission" date="2020-04" db="EMBL/GenBank/DDBJ databases">
        <authorList>
            <person name="Alioto T."/>
            <person name="Alioto T."/>
            <person name="Gomez Garrido J."/>
        </authorList>
    </citation>
    <scope>NUCLEOTIDE SEQUENCE</scope>
    <source>
        <strain evidence="1">A484AB</strain>
    </source>
</reference>
<proteinExistence type="predicted"/>
<name>A0A6S7KM46_PARCT</name>
<dbReference type="PANTHER" id="PTHR13452:SF10">
    <property type="entry name" value="THUMP DOMAIN-CONTAINING PROTEIN 1"/>
    <property type="match status" value="1"/>
</dbReference>
<dbReference type="InterPro" id="IPR040183">
    <property type="entry name" value="THUMPD1-like"/>
</dbReference>
<gene>
    <name evidence="1" type="ORF">PACLA_8A057374</name>
</gene>
<comment type="caution">
    <text evidence="1">The sequence shown here is derived from an EMBL/GenBank/DDBJ whole genome shotgun (WGS) entry which is preliminary data.</text>
</comment>
<accession>A0A6S7KM46</accession>
<protein>
    <submittedName>
        <fullName evidence="1">Uncharacterized protein</fullName>
    </submittedName>
</protein>
<sequence length="127" mass="14595">YADELFGTEFTEHINCDVDTDKDDKETEKKEKKLVINYQQGDGEKVIEYENIESSSENEEDVDDDIEKAIAKEINQIKNLKKSRRFQGIPTGVNAILFIRTTLSKEDLNKLIHCILSDIAKTKQNKS</sequence>
<organism evidence="1 2">
    <name type="scientific">Paramuricea clavata</name>
    <name type="common">Red gorgonian</name>
    <name type="synonym">Violescent sea-whip</name>
    <dbReference type="NCBI Taxonomy" id="317549"/>
    <lineage>
        <taxon>Eukaryota</taxon>
        <taxon>Metazoa</taxon>
        <taxon>Cnidaria</taxon>
        <taxon>Anthozoa</taxon>
        <taxon>Octocorallia</taxon>
        <taxon>Malacalcyonacea</taxon>
        <taxon>Plexauridae</taxon>
        <taxon>Paramuricea</taxon>
    </lineage>
</organism>
<dbReference type="EMBL" id="CACRXK020032233">
    <property type="protein sequence ID" value="CAB4043380.1"/>
    <property type="molecule type" value="Genomic_DNA"/>
</dbReference>
<dbReference type="Proteomes" id="UP001152795">
    <property type="component" value="Unassembled WGS sequence"/>
</dbReference>
<evidence type="ECO:0000313" key="1">
    <source>
        <dbReference type="EMBL" id="CAB4043380.1"/>
    </source>
</evidence>
<dbReference type="PANTHER" id="PTHR13452">
    <property type="entry name" value="THUMP DOMAIN CONTAINING PROTEIN 1-RELATED"/>
    <property type="match status" value="1"/>
</dbReference>
<dbReference type="GO" id="GO:0003723">
    <property type="term" value="F:RNA binding"/>
    <property type="evidence" value="ECO:0007669"/>
    <property type="project" value="InterPro"/>
</dbReference>
<evidence type="ECO:0000313" key="2">
    <source>
        <dbReference type="Proteomes" id="UP001152795"/>
    </source>
</evidence>
<dbReference type="AlphaFoldDB" id="A0A6S7KM46"/>
<dbReference type="GO" id="GO:0006400">
    <property type="term" value="P:tRNA modification"/>
    <property type="evidence" value="ECO:0007669"/>
    <property type="project" value="InterPro"/>
</dbReference>
<feature type="non-terminal residue" evidence="1">
    <location>
        <position position="127"/>
    </location>
</feature>